<dbReference type="InterPro" id="IPR018788">
    <property type="entry name" value="Proteasome_assmbl_chp_3"/>
</dbReference>
<dbReference type="PANTHER" id="PTHR31051:SF1">
    <property type="entry name" value="PROTEASOME ASSEMBLY CHAPERONE 3"/>
    <property type="match status" value="1"/>
</dbReference>
<evidence type="ECO:0000313" key="2">
    <source>
        <dbReference type="Proteomes" id="UP000749293"/>
    </source>
</evidence>
<sequence length="156" mass="16756">MDPRPDTFPAGSRQITGTLGSIPTEVSRLDFSDKILLTISQHGRLSQWIQVPLTGSSADQVEMALPSAGTSLLPSAHLTPKTLLGGGGQDRETIGQLYAAQVASQISLRAPDDRRILVLGLGVDLAQFQADAKASSRADAQRQTFFDFLELVQRVL</sequence>
<dbReference type="RefSeq" id="XP_035319209.1">
    <property type="nucleotide sequence ID" value="XM_035464971.1"/>
</dbReference>
<proteinExistence type="predicted"/>
<name>A0A9P5CZJ2_9HYPO</name>
<dbReference type="Proteomes" id="UP000749293">
    <property type="component" value="Unassembled WGS sequence"/>
</dbReference>
<dbReference type="GeneID" id="55969223"/>
<protein>
    <submittedName>
        <fullName evidence="1">Proteasome assembly chaperone 3</fullName>
    </submittedName>
</protein>
<dbReference type="AlphaFoldDB" id="A0A9P5CZJ2"/>
<reference evidence="1" key="1">
    <citation type="submission" date="2020-03" db="EMBL/GenBank/DDBJ databases">
        <title>Site-based positive gene gene selection in Geosmithia morbida across the United States reveals a broad range of putative effectors and factors for local host and environmental adapation.</title>
        <authorList>
            <person name="Onufrak A."/>
            <person name="Murdoch R.W."/>
            <person name="Gazis R."/>
            <person name="Huff M."/>
            <person name="Staton M."/>
            <person name="Klingeman W."/>
            <person name="Hadziabdic D."/>
        </authorList>
    </citation>
    <scope>NUCLEOTIDE SEQUENCE</scope>
    <source>
        <strain evidence="1">1262</strain>
    </source>
</reference>
<keyword evidence="1" id="KW-0647">Proteasome</keyword>
<keyword evidence="2" id="KW-1185">Reference proteome</keyword>
<dbReference type="OrthoDB" id="5593278at2759"/>
<dbReference type="EMBL" id="JAANYQ010000016">
    <property type="protein sequence ID" value="KAF4120557.1"/>
    <property type="molecule type" value="Genomic_DNA"/>
</dbReference>
<accession>A0A9P5CZJ2</accession>
<dbReference type="Gene3D" id="3.30.230.90">
    <property type="match status" value="1"/>
</dbReference>
<dbReference type="PANTHER" id="PTHR31051">
    <property type="entry name" value="PROTEASOME ASSEMBLY CHAPERONE 3"/>
    <property type="match status" value="1"/>
</dbReference>
<comment type="caution">
    <text evidence="1">The sequence shown here is derived from an EMBL/GenBank/DDBJ whole genome shotgun (WGS) entry which is preliminary data.</text>
</comment>
<dbReference type="GO" id="GO:0043248">
    <property type="term" value="P:proteasome assembly"/>
    <property type="evidence" value="ECO:0007669"/>
    <property type="project" value="InterPro"/>
</dbReference>
<dbReference type="GO" id="GO:0000502">
    <property type="term" value="C:proteasome complex"/>
    <property type="evidence" value="ECO:0007669"/>
    <property type="project" value="UniProtKB-KW"/>
</dbReference>
<gene>
    <name evidence="1" type="ORF">GMORB2_2995</name>
</gene>
<organism evidence="1 2">
    <name type="scientific">Geosmithia morbida</name>
    <dbReference type="NCBI Taxonomy" id="1094350"/>
    <lineage>
        <taxon>Eukaryota</taxon>
        <taxon>Fungi</taxon>
        <taxon>Dikarya</taxon>
        <taxon>Ascomycota</taxon>
        <taxon>Pezizomycotina</taxon>
        <taxon>Sordariomycetes</taxon>
        <taxon>Hypocreomycetidae</taxon>
        <taxon>Hypocreales</taxon>
        <taxon>Bionectriaceae</taxon>
        <taxon>Geosmithia</taxon>
    </lineage>
</organism>
<evidence type="ECO:0000313" key="1">
    <source>
        <dbReference type="EMBL" id="KAF4120557.1"/>
    </source>
</evidence>
<dbReference type="InterPro" id="IPR053720">
    <property type="entry name" value="Psm_Assembly_Chaperone"/>
</dbReference>